<feature type="region of interest" description="Disordered" evidence="1">
    <location>
        <begin position="68"/>
        <end position="90"/>
    </location>
</feature>
<dbReference type="GeneID" id="113206611"/>
<proteinExistence type="predicted"/>
<dbReference type="RefSeq" id="XP_026278553.1">
    <property type="nucleotide sequence ID" value="XM_026422768.2"/>
</dbReference>
<dbReference type="PANTHER" id="PTHR14365">
    <property type="entry name" value="APOPTOSIS REGULATORY PROTEIN SIVA"/>
    <property type="match status" value="1"/>
</dbReference>
<dbReference type="AlphaFoldDB" id="A0A6J1SCY5"/>
<evidence type="ECO:0000313" key="2">
    <source>
        <dbReference type="Proteomes" id="UP000504606"/>
    </source>
</evidence>
<evidence type="ECO:0000313" key="3">
    <source>
        <dbReference type="RefSeq" id="XP_026278553.1"/>
    </source>
</evidence>
<organism evidence="2 3">
    <name type="scientific">Frankliniella occidentalis</name>
    <name type="common">Western flower thrips</name>
    <name type="synonym">Euthrips occidentalis</name>
    <dbReference type="NCBI Taxonomy" id="133901"/>
    <lineage>
        <taxon>Eukaryota</taxon>
        <taxon>Metazoa</taxon>
        <taxon>Ecdysozoa</taxon>
        <taxon>Arthropoda</taxon>
        <taxon>Hexapoda</taxon>
        <taxon>Insecta</taxon>
        <taxon>Pterygota</taxon>
        <taxon>Neoptera</taxon>
        <taxon>Paraneoptera</taxon>
        <taxon>Thysanoptera</taxon>
        <taxon>Terebrantia</taxon>
        <taxon>Thripoidea</taxon>
        <taxon>Thripidae</taxon>
        <taxon>Frankliniella</taxon>
    </lineage>
</organism>
<dbReference type="Pfam" id="PF05458">
    <property type="entry name" value="Siva"/>
    <property type="match status" value="1"/>
</dbReference>
<protein>
    <submittedName>
        <fullName evidence="3">Apoptosis regulatory protein Siva-like</fullName>
    </submittedName>
</protein>
<dbReference type="GO" id="GO:0097191">
    <property type="term" value="P:extrinsic apoptotic signaling pathway"/>
    <property type="evidence" value="ECO:0007669"/>
    <property type="project" value="TreeGrafter"/>
</dbReference>
<gene>
    <name evidence="3" type="primary">LOC113206611</name>
</gene>
<dbReference type="KEGG" id="foc:113206611"/>
<dbReference type="GO" id="GO:0005175">
    <property type="term" value="F:CD27 receptor binding"/>
    <property type="evidence" value="ECO:0007669"/>
    <property type="project" value="TreeGrafter"/>
</dbReference>
<sequence>MFATLHSPLIMVKRACPFADDMNPQVKIHVRQKEIAAGVMSDQHMKLVFDKTKDLLFLGAKKSLTTPPAESVLGSPKVNNTSLSTNSSQGSSMKQMQLTLQGHLHSSSVDQVVPLQMNVPCSKCSLWNPSDMQSCSFCDSSLCSSCAQTCSKCRDLFCASCSFDVYDLSNGYICRNCC</sequence>
<dbReference type="InterPro" id="IPR022773">
    <property type="entry name" value="Siva"/>
</dbReference>
<keyword evidence="2" id="KW-1185">Reference proteome</keyword>
<accession>A0A6J1SCY5</accession>
<feature type="compositionally biased region" description="Low complexity" evidence="1">
    <location>
        <begin position="79"/>
        <end position="90"/>
    </location>
</feature>
<evidence type="ECO:0000256" key="1">
    <source>
        <dbReference type="SAM" id="MobiDB-lite"/>
    </source>
</evidence>
<dbReference type="Proteomes" id="UP000504606">
    <property type="component" value="Unplaced"/>
</dbReference>
<name>A0A6J1SCY5_FRAOC</name>
<reference evidence="3" key="1">
    <citation type="submission" date="2025-08" db="UniProtKB">
        <authorList>
            <consortium name="RefSeq"/>
        </authorList>
    </citation>
    <scope>IDENTIFICATION</scope>
    <source>
        <tissue evidence="3">Whole organism</tissue>
    </source>
</reference>
<dbReference type="PANTHER" id="PTHR14365:SF1">
    <property type="entry name" value="APOPTOSIS REGULATORY PROTEIN SIVA"/>
    <property type="match status" value="1"/>
</dbReference>
<dbReference type="OrthoDB" id="60860at2759"/>